<feature type="domain" description="F-box" evidence="2">
    <location>
        <begin position="79"/>
        <end position="129"/>
    </location>
</feature>
<feature type="compositionally biased region" description="Basic and acidic residues" evidence="1">
    <location>
        <begin position="9"/>
        <end position="19"/>
    </location>
</feature>
<protein>
    <recommendedName>
        <fullName evidence="2">F-box domain-containing protein</fullName>
    </recommendedName>
</protein>
<feature type="compositionally biased region" description="Low complexity" evidence="1">
    <location>
        <begin position="40"/>
        <end position="64"/>
    </location>
</feature>
<dbReference type="AlphaFoldDB" id="A0A166T9M5"/>
<dbReference type="SMART" id="SM00256">
    <property type="entry name" value="FBOX"/>
    <property type="match status" value="1"/>
</dbReference>
<feature type="compositionally biased region" description="Basic and acidic residues" evidence="1">
    <location>
        <begin position="256"/>
        <end position="266"/>
    </location>
</feature>
<dbReference type="Proteomes" id="UP000076532">
    <property type="component" value="Unassembled WGS sequence"/>
</dbReference>
<reference evidence="3 4" key="1">
    <citation type="journal article" date="2016" name="Mol. Biol. Evol.">
        <title>Comparative Genomics of Early-Diverging Mushroom-Forming Fungi Provides Insights into the Origins of Lignocellulose Decay Capabilities.</title>
        <authorList>
            <person name="Nagy L.G."/>
            <person name="Riley R."/>
            <person name="Tritt A."/>
            <person name="Adam C."/>
            <person name="Daum C."/>
            <person name="Floudas D."/>
            <person name="Sun H."/>
            <person name="Yadav J.S."/>
            <person name="Pangilinan J."/>
            <person name="Larsson K.H."/>
            <person name="Matsuura K."/>
            <person name="Barry K."/>
            <person name="Labutti K."/>
            <person name="Kuo R."/>
            <person name="Ohm R.A."/>
            <person name="Bhattacharya S.S."/>
            <person name="Shirouzu T."/>
            <person name="Yoshinaga Y."/>
            <person name="Martin F.M."/>
            <person name="Grigoriev I.V."/>
            <person name="Hibbett D.S."/>
        </authorList>
    </citation>
    <scope>NUCLEOTIDE SEQUENCE [LARGE SCALE GENOMIC DNA]</scope>
    <source>
        <strain evidence="3 4">CBS 109695</strain>
    </source>
</reference>
<feature type="region of interest" description="Disordered" evidence="1">
    <location>
        <begin position="1"/>
        <end position="83"/>
    </location>
</feature>
<dbReference type="PROSITE" id="PS50181">
    <property type="entry name" value="FBOX"/>
    <property type="match status" value="1"/>
</dbReference>
<dbReference type="Gene3D" id="1.20.1280.50">
    <property type="match status" value="1"/>
</dbReference>
<gene>
    <name evidence="3" type="ORF">FIBSPDRAFT_908069</name>
</gene>
<proteinExistence type="predicted"/>
<dbReference type="SUPFAM" id="SSF81383">
    <property type="entry name" value="F-box domain"/>
    <property type="match status" value="1"/>
</dbReference>
<dbReference type="InterPro" id="IPR036047">
    <property type="entry name" value="F-box-like_dom_sf"/>
</dbReference>
<feature type="region of interest" description="Disordered" evidence="1">
    <location>
        <begin position="241"/>
        <end position="266"/>
    </location>
</feature>
<feature type="compositionally biased region" description="Polar residues" evidence="1">
    <location>
        <begin position="189"/>
        <end position="199"/>
    </location>
</feature>
<organism evidence="3 4">
    <name type="scientific">Athelia psychrophila</name>
    <dbReference type="NCBI Taxonomy" id="1759441"/>
    <lineage>
        <taxon>Eukaryota</taxon>
        <taxon>Fungi</taxon>
        <taxon>Dikarya</taxon>
        <taxon>Basidiomycota</taxon>
        <taxon>Agaricomycotina</taxon>
        <taxon>Agaricomycetes</taxon>
        <taxon>Agaricomycetidae</taxon>
        <taxon>Atheliales</taxon>
        <taxon>Atheliaceae</taxon>
        <taxon>Athelia</taxon>
    </lineage>
</organism>
<evidence type="ECO:0000259" key="2">
    <source>
        <dbReference type="PROSITE" id="PS50181"/>
    </source>
</evidence>
<dbReference type="InterPro" id="IPR001810">
    <property type="entry name" value="F-box_dom"/>
</dbReference>
<evidence type="ECO:0000256" key="1">
    <source>
        <dbReference type="SAM" id="MobiDB-lite"/>
    </source>
</evidence>
<evidence type="ECO:0000313" key="3">
    <source>
        <dbReference type="EMBL" id="KZP30378.1"/>
    </source>
</evidence>
<dbReference type="STRING" id="436010.A0A166T9M5"/>
<dbReference type="OrthoDB" id="6419443at2759"/>
<feature type="compositionally biased region" description="Basic and acidic residues" evidence="1">
    <location>
        <begin position="211"/>
        <end position="229"/>
    </location>
</feature>
<evidence type="ECO:0000313" key="4">
    <source>
        <dbReference type="Proteomes" id="UP000076532"/>
    </source>
</evidence>
<keyword evidence="4" id="KW-1185">Reference proteome</keyword>
<name>A0A166T9M5_9AGAM</name>
<accession>A0A166T9M5</accession>
<dbReference type="Pfam" id="PF12937">
    <property type="entry name" value="F-box-like"/>
    <property type="match status" value="1"/>
</dbReference>
<feature type="region of interest" description="Disordered" evidence="1">
    <location>
        <begin position="189"/>
        <end position="229"/>
    </location>
</feature>
<sequence length="266" mass="29364">MSLLQGVLRPREHLEKPDSISKSAASDNDDSEDELINVLSVPGTPSRSVPSSRPQSPGPRARGPLHASTLGETRKKSSGDPLKILPTDISQKIFNRLSLKELAKCAQVSRKWSKSQTLNYVWFQHYRKENFHDDSLPPGKWSKRESKENWVSGPLIAVAEPLADVKQRTTYFQSIPVPEPAVGVPLNPTSRGSGYSTPSRGVGSGYQTPKEMNEDKWRAEAEQVAKPGKVEMRDMYKELGGRKSKGKAKLGMAGGIRDKGGWTEED</sequence>
<dbReference type="EMBL" id="KV417494">
    <property type="protein sequence ID" value="KZP30378.1"/>
    <property type="molecule type" value="Genomic_DNA"/>
</dbReference>